<proteinExistence type="predicted"/>
<feature type="transmembrane region" description="Helical" evidence="1">
    <location>
        <begin position="16"/>
        <end position="36"/>
    </location>
</feature>
<dbReference type="Proteomes" id="UP001218218">
    <property type="component" value="Unassembled WGS sequence"/>
</dbReference>
<sequence length="338" mass="36868">MNPPLVIAARVLDYRWFILVVVPVYLHSLLLLLFVLGSPPQARNPRGIYARGAQRFHPNDLYIPIQPRTGMKGARISGNRHDEWDFKPRGTGNVEKGGISERLYGYRGKLETRDICARRTIEYTIGSAARIIRRVNTRSCSLSAVLTAKSSVESIFRSVETRKWYIMRVETTVNISDKPLACPLISTSIMLISNLTLAAAAGTVLNILNFPKENAIDLAGGGCIELTPVQIFHASFTTNQHWILSGGPSTFQIISKCGTFLTYPGAGSAIALRSQATTRANATAAWTIQLVNASAPAGPWNILETPSKAALTAWDLHPGSALLDAPFNGGDIRVDLSR</sequence>
<keyword evidence="1" id="KW-0812">Transmembrane</keyword>
<keyword evidence="3" id="KW-1185">Reference proteome</keyword>
<name>A0AAD6ZNW0_9AGAR</name>
<keyword evidence="1" id="KW-1133">Transmembrane helix</keyword>
<evidence type="ECO:0000313" key="3">
    <source>
        <dbReference type="Proteomes" id="UP001218218"/>
    </source>
</evidence>
<dbReference type="InterPro" id="IPR035992">
    <property type="entry name" value="Ricin_B-like_lectins"/>
</dbReference>
<organism evidence="2 3">
    <name type="scientific">Mycena albidolilacea</name>
    <dbReference type="NCBI Taxonomy" id="1033008"/>
    <lineage>
        <taxon>Eukaryota</taxon>
        <taxon>Fungi</taxon>
        <taxon>Dikarya</taxon>
        <taxon>Basidiomycota</taxon>
        <taxon>Agaricomycotina</taxon>
        <taxon>Agaricomycetes</taxon>
        <taxon>Agaricomycetidae</taxon>
        <taxon>Agaricales</taxon>
        <taxon>Marasmiineae</taxon>
        <taxon>Mycenaceae</taxon>
        <taxon>Mycena</taxon>
    </lineage>
</organism>
<accession>A0AAD6ZNW0</accession>
<gene>
    <name evidence="2" type="ORF">DFH08DRAFT_814691</name>
</gene>
<dbReference type="Gene3D" id="2.80.10.50">
    <property type="match status" value="1"/>
</dbReference>
<dbReference type="SUPFAM" id="SSF50370">
    <property type="entry name" value="Ricin B-like lectins"/>
    <property type="match status" value="1"/>
</dbReference>
<dbReference type="EMBL" id="JARIHO010000035">
    <property type="protein sequence ID" value="KAJ7331382.1"/>
    <property type="molecule type" value="Genomic_DNA"/>
</dbReference>
<keyword evidence="1" id="KW-0472">Membrane</keyword>
<evidence type="ECO:0000256" key="1">
    <source>
        <dbReference type="SAM" id="Phobius"/>
    </source>
</evidence>
<reference evidence="2" key="1">
    <citation type="submission" date="2023-03" db="EMBL/GenBank/DDBJ databases">
        <title>Massive genome expansion in bonnet fungi (Mycena s.s.) driven by repeated elements and novel gene families across ecological guilds.</title>
        <authorList>
            <consortium name="Lawrence Berkeley National Laboratory"/>
            <person name="Harder C.B."/>
            <person name="Miyauchi S."/>
            <person name="Viragh M."/>
            <person name="Kuo A."/>
            <person name="Thoen E."/>
            <person name="Andreopoulos B."/>
            <person name="Lu D."/>
            <person name="Skrede I."/>
            <person name="Drula E."/>
            <person name="Henrissat B."/>
            <person name="Morin E."/>
            <person name="Kohler A."/>
            <person name="Barry K."/>
            <person name="LaButti K."/>
            <person name="Morin E."/>
            <person name="Salamov A."/>
            <person name="Lipzen A."/>
            <person name="Mereny Z."/>
            <person name="Hegedus B."/>
            <person name="Baldrian P."/>
            <person name="Stursova M."/>
            <person name="Weitz H."/>
            <person name="Taylor A."/>
            <person name="Grigoriev I.V."/>
            <person name="Nagy L.G."/>
            <person name="Martin F."/>
            <person name="Kauserud H."/>
        </authorList>
    </citation>
    <scope>NUCLEOTIDE SEQUENCE</scope>
    <source>
        <strain evidence="2">CBHHK002</strain>
    </source>
</reference>
<protein>
    <submittedName>
        <fullName evidence="2">Uncharacterized protein</fullName>
    </submittedName>
</protein>
<comment type="caution">
    <text evidence="2">The sequence shown here is derived from an EMBL/GenBank/DDBJ whole genome shotgun (WGS) entry which is preliminary data.</text>
</comment>
<evidence type="ECO:0000313" key="2">
    <source>
        <dbReference type="EMBL" id="KAJ7331382.1"/>
    </source>
</evidence>
<dbReference type="AlphaFoldDB" id="A0AAD6ZNW0"/>